<dbReference type="HOGENOM" id="CLU_072291_0_0_6"/>
<protein>
    <submittedName>
        <fullName evidence="2">O-methyltransferase</fullName>
    </submittedName>
</protein>
<dbReference type="GO" id="GO:0032259">
    <property type="term" value="P:methylation"/>
    <property type="evidence" value="ECO:0007669"/>
    <property type="project" value="UniProtKB-KW"/>
</dbReference>
<keyword evidence="2" id="KW-0808">Transferase</keyword>
<dbReference type="EMBL" id="JH611157">
    <property type="protein sequence ID" value="EJP71376.1"/>
    <property type="molecule type" value="Genomic_DNA"/>
</dbReference>
<reference evidence="2 3" key="1">
    <citation type="journal article" date="2012" name="ISME J.">
        <title>Genomic insights to SAR86, an abundant and uncultivated marine bacterial lineage.</title>
        <authorList>
            <person name="Dupont C.L."/>
            <person name="Rusch D.B."/>
            <person name="Yooseph S."/>
            <person name="Lombardo M.J."/>
            <person name="Richter R.A."/>
            <person name="Valas R."/>
            <person name="Novotny M."/>
            <person name="Yee-Greenbaum J."/>
            <person name="Selengut J.D."/>
            <person name="Haft D.H."/>
            <person name="Halpern A.L."/>
            <person name="Lasken R.S."/>
            <person name="Nealson K."/>
            <person name="Friedman R."/>
            <person name="Venter J.C."/>
        </authorList>
    </citation>
    <scope>NUCLEOTIDE SEQUENCE [LARGE SCALE GENOMIC DNA]</scope>
</reference>
<dbReference type="Proteomes" id="UP000010305">
    <property type="component" value="Unassembled WGS sequence"/>
</dbReference>
<organism evidence="2 3">
    <name type="scientific">SAR86 cluster bacterium SAR86A</name>
    <dbReference type="NCBI Taxonomy" id="1123866"/>
    <lineage>
        <taxon>Bacteria</taxon>
        <taxon>Pseudomonadati</taxon>
        <taxon>Pseudomonadota</taxon>
        <taxon>Gammaproteobacteria</taxon>
        <taxon>SAR86 cluster</taxon>
    </lineage>
</organism>
<sequence length="264" mass="30341">MKTNKFYLHYLLFITSAVLFSSYNHAHSLENAINSKDRSSKNVSRDKYRNPYETLSFFEIKQDMKVVELSPGGGWYTEILANYIHSPGVVIAAHFDKDSDRDFYIRMRNNFENKVNQNPMYKNVKVVDLSSKLADEGSVDAVLTFRNLHNWIGPQIDLIFSNAHKALKQNGILGVVEHRANPGTSLEDMRKTGYVTEEYAINIAQKHGFTLISKSEINANPKDTKDHPRGVWTLPPVLRLKEQDKEKYLNIGESDRMTLLFKKL</sequence>
<keyword evidence="2" id="KW-0489">Methyltransferase</keyword>
<dbReference type="Gene3D" id="3.40.50.150">
    <property type="entry name" value="Vaccinia Virus protein VP39"/>
    <property type="match status" value="1"/>
</dbReference>
<gene>
    <name evidence="2" type="ORF">NT01SARS_1183</name>
</gene>
<dbReference type="GO" id="GO:0008168">
    <property type="term" value="F:methyltransferase activity"/>
    <property type="evidence" value="ECO:0007669"/>
    <property type="project" value="UniProtKB-KW"/>
</dbReference>
<keyword evidence="1" id="KW-0732">Signal</keyword>
<dbReference type="PIRSF" id="PIRSF031679">
    <property type="entry name" value="Mtase_Alr7345_prd"/>
    <property type="match status" value="1"/>
</dbReference>
<dbReference type="STRING" id="1123866.NT01SARS_1183"/>
<feature type="chain" id="PRO_5003784829" evidence="1">
    <location>
        <begin position="27"/>
        <end position="264"/>
    </location>
</feature>
<dbReference type="SUPFAM" id="SSF53335">
    <property type="entry name" value="S-adenosyl-L-methionine-dependent methyltransferases"/>
    <property type="match status" value="1"/>
</dbReference>
<dbReference type="InterPro" id="IPR016980">
    <property type="entry name" value="S-AdoMet-dep_MeTrfase_Alr7345"/>
</dbReference>
<dbReference type="AlphaFoldDB" id="J5KBM4"/>
<accession>J5KBM4</accession>
<evidence type="ECO:0000256" key="1">
    <source>
        <dbReference type="SAM" id="SignalP"/>
    </source>
</evidence>
<evidence type="ECO:0000313" key="2">
    <source>
        <dbReference type="EMBL" id="EJP71376.1"/>
    </source>
</evidence>
<evidence type="ECO:0000313" key="3">
    <source>
        <dbReference type="Proteomes" id="UP000010305"/>
    </source>
</evidence>
<name>J5KBM4_9GAMM</name>
<proteinExistence type="predicted"/>
<dbReference type="InterPro" id="IPR029063">
    <property type="entry name" value="SAM-dependent_MTases_sf"/>
</dbReference>
<feature type="signal peptide" evidence="1">
    <location>
        <begin position="1"/>
        <end position="26"/>
    </location>
</feature>